<name>A0A6C0K9D8_9ZZZZ</name>
<proteinExistence type="predicted"/>
<evidence type="ECO:0008006" key="2">
    <source>
        <dbReference type="Google" id="ProtNLM"/>
    </source>
</evidence>
<dbReference type="PANTHER" id="PTHR12369">
    <property type="entry name" value="CHONDROITIN SYNTHASE"/>
    <property type="match status" value="1"/>
</dbReference>
<evidence type="ECO:0000313" key="1">
    <source>
        <dbReference type="EMBL" id="QHU14013.1"/>
    </source>
</evidence>
<dbReference type="Gene3D" id="3.90.550.10">
    <property type="entry name" value="Spore Coat Polysaccharide Biosynthesis Protein SpsA, Chain A"/>
    <property type="match status" value="1"/>
</dbReference>
<organism evidence="1">
    <name type="scientific">viral metagenome</name>
    <dbReference type="NCBI Taxonomy" id="1070528"/>
    <lineage>
        <taxon>unclassified sequences</taxon>
        <taxon>metagenomes</taxon>
        <taxon>organismal metagenomes</taxon>
    </lineage>
</organism>
<dbReference type="SUPFAM" id="SSF53448">
    <property type="entry name" value="Nucleotide-diphospho-sugar transferases"/>
    <property type="match status" value="1"/>
</dbReference>
<dbReference type="AlphaFoldDB" id="A0A6C0K9D8"/>
<sequence>MDLAICIAVKNRSNLLVSQEDPNVMYRHLKGRLIPSPSDYVWNTDIKPNMSVQLRLLPNFLASLVAVKKPEDKWTVILIDYESTDINIELLCETLLKDKIPYFLHVQTKAKSFDRGGGLDIAAQIAKSRGHTTLFFCDSDMFCTSHDIFDKAAEVVAVGKYYYPICFSFTQADHAIGFWRDTGFGMVFMKLDDYFATNRWMHNRSWGWEDRALHDSLQKDRVERSQVDGWFHQWHPNDISFKNKEYAEKRQMGQGSVY</sequence>
<protein>
    <recommendedName>
        <fullName evidence="2">Glycosyltransferase</fullName>
    </recommendedName>
</protein>
<reference evidence="1" key="1">
    <citation type="journal article" date="2020" name="Nature">
        <title>Giant virus diversity and host interactions through global metagenomics.</title>
        <authorList>
            <person name="Schulz F."/>
            <person name="Roux S."/>
            <person name="Paez-Espino D."/>
            <person name="Jungbluth S."/>
            <person name="Walsh D.A."/>
            <person name="Denef V.J."/>
            <person name="McMahon K.D."/>
            <person name="Konstantinidis K.T."/>
            <person name="Eloe-Fadrosh E.A."/>
            <person name="Kyrpides N.C."/>
            <person name="Woyke T."/>
        </authorList>
    </citation>
    <scope>NUCLEOTIDE SEQUENCE</scope>
    <source>
        <strain evidence="1">GVMAG-S-1101182-85</strain>
    </source>
</reference>
<dbReference type="EMBL" id="MN740829">
    <property type="protein sequence ID" value="QHU14013.1"/>
    <property type="molecule type" value="Genomic_DNA"/>
</dbReference>
<dbReference type="GO" id="GO:0008376">
    <property type="term" value="F:acetylgalactosaminyltransferase activity"/>
    <property type="evidence" value="ECO:0007669"/>
    <property type="project" value="TreeGrafter"/>
</dbReference>
<dbReference type="InterPro" id="IPR051227">
    <property type="entry name" value="CS_glycosyltransferase"/>
</dbReference>
<accession>A0A6C0K9D8</accession>
<dbReference type="InterPro" id="IPR029044">
    <property type="entry name" value="Nucleotide-diphossugar_trans"/>
</dbReference>
<dbReference type="PANTHER" id="PTHR12369:SF11">
    <property type="entry name" value="HEXOSYLTRANSFERASE"/>
    <property type="match status" value="1"/>
</dbReference>